<name>M0BQN9_9EURY</name>
<comment type="caution">
    <text evidence="1">The sequence shown here is derived from an EMBL/GenBank/DDBJ whole genome shotgun (WGS) entry which is preliminary data.</text>
</comment>
<proteinExistence type="predicted"/>
<protein>
    <submittedName>
        <fullName evidence="1">Uncharacterized protein</fullName>
    </submittedName>
</protein>
<accession>M0BQN9</accession>
<reference evidence="1 2" key="1">
    <citation type="journal article" date="2014" name="PLoS Genet.">
        <title>Phylogenetically driven sequencing of extremely halophilic archaea reveals strategies for static and dynamic osmo-response.</title>
        <authorList>
            <person name="Becker E.A."/>
            <person name="Seitzer P.M."/>
            <person name="Tritt A."/>
            <person name="Larsen D."/>
            <person name="Krusor M."/>
            <person name="Yao A.I."/>
            <person name="Wu D."/>
            <person name="Madern D."/>
            <person name="Eisen J.A."/>
            <person name="Darling A.E."/>
            <person name="Facciotti M.T."/>
        </authorList>
    </citation>
    <scope>NUCLEOTIDE SEQUENCE [LARGE SCALE GENOMIC DNA]</scope>
    <source>
        <strain evidence="1 2">JCM 14624</strain>
    </source>
</reference>
<dbReference type="STRING" id="1227490.C479_04857"/>
<keyword evidence="2" id="KW-1185">Reference proteome</keyword>
<dbReference type="InterPro" id="IPR043811">
    <property type="entry name" value="DUF5793"/>
</dbReference>
<dbReference type="Pfam" id="PF19106">
    <property type="entry name" value="DUF5793"/>
    <property type="match status" value="1"/>
</dbReference>
<organism evidence="1 2">
    <name type="scientific">Halovivax asiaticus JCM 14624</name>
    <dbReference type="NCBI Taxonomy" id="1227490"/>
    <lineage>
        <taxon>Archaea</taxon>
        <taxon>Methanobacteriati</taxon>
        <taxon>Methanobacteriota</taxon>
        <taxon>Stenosarchaea group</taxon>
        <taxon>Halobacteria</taxon>
        <taxon>Halobacteriales</taxon>
        <taxon>Natrialbaceae</taxon>
        <taxon>Halovivax</taxon>
    </lineage>
</organism>
<gene>
    <name evidence="1" type="ORF">C479_04857</name>
</gene>
<evidence type="ECO:0000313" key="1">
    <source>
        <dbReference type="EMBL" id="ELZ12698.1"/>
    </source>
</evidence>
<sequence length="208" mass="23375">MFGRDGEEAAVDWPIPHETDWSETEPISEQSDSFRWPWALRSYRRGPNIGYRMRREHITLSVDDVEWVDADGDPRKPSVTIDCAEDGPDLRDRLTGPGDELLAADETDVALRLQGPVDTDATGVVSVTDRLTGDFVLELNVDADDVLTFITAARRYGEQTSDDDGRYDVTIKIDGEHLISYEKQTFLVYDEEGSLLRQRSLIPGGVEL</sequence>
<evidence type="ECO:0000313" key="2">
    <source>
        <dbReference type="Proteomes" id="UP000011560"/>
    </source>
</evidence>
<dbReference type="AlphaFoldDB" id="M0BQN9"/>
<dbReference type="Proteomes" id="UP000011560">
    <property type="component" value="Unassembled WGS sequence"/>
</dbReference>
<dbReference type="EMBL" id="AOIQ01000008">
    <property type="protein sequence ID" value="ELZ12698.1"/>
    <property type="molecule type" value="Genomic_DNA"/>
</dbReference>